<feature type="compositionally biased region" description="Low complexity" evidence="1">
    <location>
        <begin position="52"/>
        <end position="67"/>
    </location>
</feature>
<keyword evidence="2" id="KW-0472">Membrane</keyword>
<gene>
    <name evidence="3" type="ORF">PBIL07802_LOCUS28635</name>
</gene>
<feature type="transmembrane region" description="Helical" evidence="2">
    <location>
        <begin position="173"/>
        <end position="202"/>
    </location>
</feature>
<feature type="region of interest" description="Disordered" evidence="1">
    <location>
        <begin position="212"/>
        <end position="254"/>
    </location>
</feature>
<feature type="region of interest" description="Disordered" evidence="1">
    <location>
        <begin position="1"/>
        <end position="110"/>
    </location>
</feature>
<protein>
    <submittedName>
        <fullName evidence="3">Uncharacterized protein</fullName>
    </submittedName>
</protein>
<keyword evidence="2" id="KW-0812">Transmembrane</keyword>
<accession>A0A7S3GHC3</accession>
<dbReference type="EMBL" id="HBIB01043843">
    <property type="protein sequence ID" value="CAE0266296.1"/>
    <property type="molecule type" value="Transcribed_RNA"/>
</dbReference>
<sequence length="269" mass="29227">MNTHAQKSEEGQRGEGRGVDRHKLREGRSSDGLDVLVVDADMAKRGYEEAGSEGSPLHSSSTSPSTSFGDGDVSVGSAHQEGEEGINGGGRGREERGGGKVSKGSVDSSPALRQAHSEYKVAMGRVNTRYAGAMATLLLLVFSSVVKGVFDLLLCVPVGDIRVLFYAPDVECYAFPFMIAQVALLLFVLVLLLPAPFLLILISKRLIRRMQRHEKEEEKEKKEKERGRKREGREGGDVQQKGAEHGDGSDLSPFFCQLSLTHACARRGK</sequence>
<dbReference type="AlphaFoldDB" id="A0A7S3GHC3"/>
<evidence type="ECO:0000256" key="1">
    <source>
        <dbReference type="SAM" id="MobiDB-lite"/>
    </source>
</evidence>
<evidence type="ECO:0000256" key="2">
    <source>
        <dbReference type="SAM" id="Phobius"/>
    </source>
</evidence>
<feature type="compositionally biased region" description="Basic and acidic residues" evidence="1">
    <location>
        <begin position="1"/>
        <end position="31"/>
    </location>
</feature>
<evidence type="ECO:0000313" key="3">
    <source>
        <dbReference type="EMBL" id="CAE0266296.1"/>
    </source>
</evidence>
<name>A0A7S3GHC3_9EUKA</name>
<organism evidence="3">
    <name type="scientific">Palpitomonas bilix</name>
    <dbReference type="NCBI Taxonomy" id="652834"/>
    <lineage>
        <taxon>Eukaryota</taxon>
        <taxon>Eukaryota incertae sedis</taxon>
    </lineage>
</organism>
<feature type="compositionally biased region" description="Basic and acidic residues" evidence="1">
    <location>
        <begin position="213"/>
        <end position="248"/>
    </location>
</feature>
<reference evidence="3" key="1">
    <citation type="submission" date="2021-01" db="EMBL/GenBank/DDBJ databases">
        <authorList>
            <person name="Corre E."/>
            <person name="Pelletier E."/>
            <person name="Niang G."/>
            <person name="Scheremetjew M."/>
            <person name="Finn R."/>
            <person name="Kale V."/>
            <person name="Holt S."/>
            <person name="Cochrane G."/>
            <person name="Meng A."/>
            <person name="Brown T."/>
            <person name="Cohen L."/>
        </authorList>
    </citation>
    <scope>NUCLEOTIDE SEQUENCE</scope>
    <source>
        <strain evidence="3">NIES-2562</strain>
    </source>
</reference>
<proteinExistence type="predicted"/>
<keyword evidence="2" id="KW-1133">Transmembrane helix</keyword>
<feature type="transmembrane region" description="Helical" evidence="2">
    <location>
        <begin position="130"/>
        <end position="153"/>
    </location>
</feature>